<protein>
    <submittedName>
        <fullName evidence="1">DUF1464 domain-containing protein</fullName>
    </submittedName>
</protein>
<accession>A0A7C2FC84</accession>
<dbReference type="SUPFAM" id="SSF53067">
    <property type="entry name" value="Actin-like ATPase domain"/>
    <property type="match status" value="1"/>
</dbReference>
<reference evidence="1" key="1">
    <citation type="journal article" date="2020" name="mSystems">
        <title>Genome- and Community-Level Interaction Insights into Carbon Utilization and Element Cycling Functions of Hydrothermarchaeota in Hydrothermal Sediment.</title>
        <authorList>
            <person name="Zhou Z."/>
            <person name="Liu Y."/>
            <person name="Xu W."/>
            <person name="Pan J."/>
            <person name="Luo Z.H."/>
            <person name="Li M."/>
        </authorList>
    </citation>
    <scope>NUCLEOTIDE SEQUENCE [LARGE SCALE GENOMIC DNA]</scope>
    <source>
        <strain evidence="1">SpSt-23</strain>
    </source>
</reference>
<dbReference type="AlphaFoldDB" id="A0A7C2FC84"/>
<sequence length="396" mass="43276">MRILGIDPGTKTMDLCILEEGEIAGEASIETKDVASNPEVVLEKMLELKPFDVIVVPSGYGVEPMDLEVVPRELLEDWYYTFILATTREEILESIEKGIPGANIYYAMVRLVEKLYGLKARKLLIPGVINLPTIPLHRKLNKIDMGTADKLAVTVLGIHEVAETLGVEYQDVSYIHVELGFGYNAVIGVEKGLIVDGIGGSLMPGPGFLTAGALDLEVAQSIGKLDKKYVFTTGCGPLTDALTPEDLVEKSGTDWRSRECLEAFLEGVVKAVHQVSYSVKNPELILLSGRVSRIPELRTQLEKRLKDISEVRSMKGLPNAVRVKETAQGYALVGDGLSGGVFSKLISQVKVDKASGSALDYILIPGFKETGLGKNYLRLREVGFKTQPLNISWWGS</sequence>
<dbReference type="Pfam" id="PF07318">
    <property type="entry name" value="DUF1464"/>
    <property type="match status" value="1"/>
</dbReference>
<dbReference type="InterPro" id="IPR009927">
    <property type="entry name" value="DUF1464"/>
</dbReference>
<gene>
    <name evidence="1" type="ORF">ENP55_00825</name>
</gene>
<name>A0A7C2FC84_9CREN</name>
<proteinExistence type="predicted"/>
<organism evidence="1">
    <name type="scientific">Thermosphaera aggregans</name>
    <dbReference type="NCBI Taxonomy" id="54254"/>
    <lineage>
        <taxon>Archaea</taxon>
        <taxon>Thermoproteota</taxon>
        <taxon>Thermoprotei</taxon>
        <taxon>Desulfurococcales</taxon>
        <taxon>Desulfurococcaceae</taxon>
        <taxon>Thermosphaera</taxon>
    </lineage>
</organism>
<dbReference type="PIRSF" id="PIRSF009433">
    <property type="entry name" value="DUF1464"/>
    <property type="match status" value="1"/>
</dbReference>
<comment type="caution">
    <text evidence="1">The sequence shown here is derived from an EMBL/GenBank/DDBJ whole genome shotgun (WGS) entry which is preliminary data.</text>
</comment>
<dbReference type="EMBL" id="DSJT01000003">
    <property type="protein sequence ID" value="HEF86858.1"/>
    <property type="molecule type" value="Genomic_DNA"/>
</dbReference>
<evidence type="ECO:0000313" key="1">
    <source>
        <dbReference type="EMBL" id="HEF86858.1"/>
    </source>
</evidence>
<dbReference type="InterPro" id="IPR043129">
    <property type="entry name" value="ATPase_NBD"/>
</dbReference>